<dbReference type="AlphaFoldDB" id="A0A2P2MWH8"/>
<feature type="compositionally biased region" description="Low complexity" evidence="1">
    <location>
        <begin position="18"/>
        <end position="37"/>
    </location>
</feature>
<evidence type="ECO:0000313" key="2">
    <source>
        <dbReference type="EMBL" id="MBX34552.1"/>
    </source>
</evidence>
<sequence>MPVSSVTAGCRVLVMHISTTTSQSSSSNSATSTTGPSNLTAPTATLRDAGKRRNEAFLLRNKRARGVTEWLILARS</sequence>
<feature type="region of interest" description="Disordered" evidence="1">
    <location>
        <begin position="18"/>
        <end position="47"/>
    </location>
</feature>
<accession>A0A2P2MWH8</accession>
<dbReference type="EMBL" id="GGEC01054068">
    <property type="protein sequence ID" value="MBX34552.1"/>
    <property type="molecule type" value="Transcribed_RNA"/>
</dbReference>
<proteinExistence type="predicted"/>
<organism evidence="2">
    <name type="scientific">Rhizophora mucronata</name>
    <name type="common">Asiatic mangrove</name>
    <dbReference type="NCBI Taxonomy" id="61149"/>
    <lineage>
        <taxon>Eukaryota</taxon>
        <taxon>Viridiplantae</taxon>
        <taxon>Streptophyta</taxon>
        <taxon>Embryophyta</taxon>
        <taxon>Tracheophyta</taxon>
        <taxon>Spermatophyta</taxon>
        <taxon>Magnoliopsida</taxon>
        <taxon>eudicotyledons</taxon>
        <taxon>Gunneridae</taxon>
        <taxon>Pentapetalae</taxon>
        <taxon>rosids</taxon>
        <taxon>fabids</taxon>
        <taxon>Malpighiales</taxon>
        <taxon>Rhizophoraceae</taxon>
        <taxon>Rhizophora</taxon>
    </lineage>
</organism>
<reference evidence="2" key="1">
    <citation type="submission" date="2018-02" db="EMBL/GenBank/DDBJ databases">
        <title>Rhizophora mucronata_Transcriptome.</title>
        <authorList>
            <person name="Meera S.P."/>
            <person name="Sreeshan A."/>
            <person name="Augustine A."/>
        </authorList>
    </citation>
    <scope>NUCLEOTIDE SEQUENCE</scope>
    <source>
        <tissue evidence="2">Leaf</tissue>
    </source>
</reference>
<protein>
    <submittedName>
        <fullName evidence="2">Protein PHYLLOic isoform X2</fullName>
    </submittedName>
</protein>
<name>A0A2P2MWH8_RHIMU</name>
<evidence type="ECO:0000256" key="1">
    <source>
        <dbReference type="SAM" id="MobiDB-lite"/>
    </source>
</evidence>